<dbReference type="Proteomes" id="UP000186292">
    <property type="component" value="Unassembled WGS sequence"/>
</dbReference>
<name>A0A1N7JR73_9CORY</name>
<dbReference type="AlphaFoldDB" id="A0A1N7JR73"/>
<feature type="transmembrane region" description="Helical" evidence="1">
    <location>
        <begin position="25"/>
        <end position="44"/>
    </location>
</feature>
<gene>
    <name evidence="2" type="ORF">SAMN05444817_11050</name>
</gene>
<evidence type="ECO:0000313" key="3">
    <source>
        <dbReference type="Proteomes" id="UP000186292"/>
    </source>
</evidence>
<keyword evidence="1" id="KW-0812">Transmembrane</keyword>
<reference evidence="3" key="1">
    <citation type="submission" date="2017-01" db="EMBL/GenBank/DDBJ databases">
        <authorList>
            <person name="Varghese N."/>
            <person name="Submissions S."/>
        </authorList>
    </citation>
    <scope>NUCLEOTIDE SEQUENCE [LARGE SCALE GENOMIC DNA]</scope>
    <source>
        <strain evidence="3">DSM 44531</strain>
    </source>
</reference>
<organism evidence="2 3">
    <name type="scientific">Corynebacterium appendicis CIP 107643</name>
    <dbReference type="NCBI Taxonomy" id="1161099"/>
    <lineage>
        <taxon>Bacteria</taxon>
        <taxon>Bacillati</taxon>
        <taxon>Actinomycetota</taxon>
        <taxon>Actinomycetes</taxon>
        <taxon>Mycobacteriales</taxon>
        <taxon>Corynebacteriaceae</taxon>
        <taxon>Corynebacterium</taxon>
    </lineage>
</organism>
<keyword evidence="3" id="KW-1185">Reference proteome</keyword>
<proteinExistence type="predicted"/>
<evidence type="ECO:0000256" key="1">
    <source>
        <dbReference type="SAM" id="Phobius"/>
    </source>
</evidence>
<sequence>MKAGSLALAAALSLAAIVLAFVDLPRWIALLLVVAAGVFLFIGLREKYREYNARESAPIELDPEQRETVAHLKAEGREDSAVRQVQLWFRNTGYEEAAAVVRGVD</sequence>
<dbReference type="EMBL" id="FTOF01000010">
    <property type="protein sequence ID" value="SIS51771.1"/>
    <property type="molecule type" value="Genomic_DNA"/>
</dbReference>
<evidence type="ECO:0000313" key="2">
    <source>
        <dbReference type="EMBL" id="SIS51771.1"/>
    </source>
</evidence>
<keyword evidence="1" id="KW-0472">Membrane</keyword>
<protein>
    <submittedName>
        <fullName evidence="2">Uncharacterized protein</fullName>
    </submittedName>
</protein>
<keyword evidence="1" id="KW-1133">Transmembrane helix</keyword>
<dbReference type="OrthoDB" id="4411364at2"/>
<dbReference type="RefSeq" id="WP_076599654.1">
    <property type="nucleotide sequence ID" value="NZ_CP046976.1"/>
</dbReference>
<dbReference type="STRING" id="1161099.SAMN05444817_11050"/>
<accession>A0A1N7JR73</accession>